<dbReference type="HOGENOM" id="CLU_044365_1_0_6"/>
<dbReference type="RefSeq" id="WP_013534406.1">
    <property type="nucleotide sequence ID" value="NC_014924.1"/>
</dbReference>
<dbReference type="GO" id="GO:0004519">
    <property type="term" value="F:endonuclease activity"/>
    <property type="evidence" value="ECO:0007669"/>
    <property type="project" value="UniProtKB-KW"/>
</dbReference>
<evidence type="ECO:0000256" key="1">
    <source>
        <dbReference type="ARBA" id="ARBA00022722"/>
    </source>
</evidence>
<accession>E6WRB8</accession>
<dbReference type="GO" id="GO:0016788">
    <property type="term" value="F:hydrolase activity, acting on ester bonds"/>
    <property type="evidence" value="ECO:0007669"/>
    <property type="project" value="InterPro"/>
</dbReference>
<evidence type="ECO:0000313" key="7">
    <source>
        <dbReference type="EMBL" id="ADV26576.1"/>
    </source>
</evidence>
<dbReference type="Proteomes" id="UP000008632">
    <property type="component" value="Chromosome"/>
</dbReference>
<sequence length="284" mass="31035">MKSRTAPAPSNRTRRRLAWLPGVFVLLSVALPAQAWGPLGHRLVARMAEEDLSPAARAEAARLLQGEAEPSLAGIATWADNLRGSDPGLGKRSAPWHYVNIGEAGCRYERQAHCPDGGCVNEALEVQTRILADRGRSDAERLQALKFVVHLVGDAHQPLHAGHRHDRGGNDYQINYRGKGTNLHSLWDSGMLRTRKLDEDAWIERLRALPAPDVESIGRPPREGFPVAWVEQSCRASLAPGVYPKGHVIDDSYVEAHLPVQEAQLRLGAARLAEVLDAALGGPR</sequence>
<proteinExistence type="predicted"/>
<gene>
    <name evidence="7" type="ordered locus">Psesu_0723</name>
</gene>
<dbReference type="eggNOG" id="ENOG502Z82C">
    <property type="taxonomic scope" value="Bacteria"/>
</dbReference>
<dbReference type="CDD" id="cd11010">
    <property type="entry name" value="S1-P1_nuclease"/>
    <property type="match status" value="1"/>
</dbReference>
<keyword evidence="3" id="KW-0255">Endonuclease</keyword>
<dbReference type="GO" id="GO:0006308">
    <property type="term" value="P:DNA catabolic process"/>
    <property type="evidence" value="ECO:0007669"/>
    <property type="project" value="InterPro"/>
</dbReference>
<dbReference type="GO" id="GO:0046872">
    <property type="term" value="F:metal ion binding"/>
    <property type="evidence" value="ECO:0007669"/>
    <property type="project" value="UniProtKB-KW"/>
</dbReference>
<keyword evidence="5" id="KW-1015">Disulfide bond</keyword>
<dbReference type="Pfam" id="PF02265">
    <property type="entry name" value="S1-P1_nuclease"/>
    <property type="match status" value="1"/>
</dbReference>
<evidence type="ECO:0000256" key="4">
    <source>
        <dbReference type="ARBA" id="ARBA00022801"/>
    </source>
</evidence>
<keyword evidence="2" id="KW-0479">Metal-binding</keyword>
<protein>
    <submittedName>
        <fullName evidence="7">S1/P1 nuclease</fullName>
    </submittedName>
</protein>
<evidence type="ECO:0000256" key="2">
    <source>
        <dbReference type="ARBA" id="ARBA00022723"/>
    </source>
</evidence>
<keyword evidence="1" id="KW-0540">Nuclease</keyword>
<keyword evidence="6" id="KW-0325">Glycoprotein</keyword>
<dbReference type="InterPro" id="IPR003154">
    <property type="entry name" value="S1/P1nuclease"/>
</dbReference>
<keyword evidence="4" id="KW-0378">Hydrolase</keyword>
<organism evidence="7 8">
    <name type="scientific">Pseudoxanthomonas suwonensis (strain 11-1)</name>
    <dbReference type="NCBI Taxonomy" id="743721"/>
    <lineage>
        <taxon>Bacteria</taxon>
        <taxon>Pseudomonadati</taxon>
        <taxon>Pseudomonadota</taxon>
        <taxon>Gammaproteobacteria</taxon>
        <taxon>Lysobacterales</taxon>
        <taxon>Lysobacteraceae</taxon>
        <taxon>Pseudoxanthomonas</taxon>
    </lineage>
</organism>
<evidence type="ECO:0000256" key="5">
    <source>
        <dbReference type="ARBA" id="ARBA00023157"/>
    </source>
</evidence>
<evidence type="ECO:0000256" key="6">
    <source>
        <dbReference type="ARBA" id="ARBA00023180"/>
    </source>
</evidence>
<dbReference type="InterPro" id="IPR008947">
    <property type="entry name" value="PLipase_C/P1_nuclease_dom_sf"/>
</dbReference>
<dbReference type="Gene3D" id="1.10.575.10">
    <property type="entry name" value="P1 Nuclease"/>
    <property type="match status" value="1"/>
</dbReference>
<dbReference type="AlphaFoldDB" id="E6WRB8"/>
<dbReference type="PANTHER" id="PTHR33146">
    <property type="entry name" value="ENDONUCLEASE 4"/>
    <property type="match status" value="1"/>
</dbReference>
<evidence type="ECO:0000313" key="8">
    <source>
        <dbReference type="Proteomes" id="UP000008632"/>
    </source>
</evidence>
<evidence type="ECO:0000256" key="3">
    <source>
        <dbReference type="ARBA" id="ARBA00022759"/>
    </source>
</evidence>
<dbReference type="STRING" id="743721.Psesu_0723"/>
<name>E6WRB8_PSEUU</name>
<dbReference type="OrthoDB" id="267579at2"/>
<keyword evidence="8" id="KW-1185">Reference proteome</keyword>
<dbReference type="KEGG" id="psu:Psesu_0723"/>
<dbReference type="SUPFAM" id="SSF48537">
    <property type="entry name" value="Phospholipase C/P1 nuclease"/>
    <property type="match status" value="1"/>
</dbReference>
<dbReference type="GO" id="GO:0003676">
    <property type="term" value="F:nucleic acid binding"/>
    <property type="evidence" value="ECO:0007669"/>
    <property type="project" value="InterPro"/>
</dbReference>
<reference evidence="7 8" key="1">
    <citation type="submission" date="2011-01" db="EMBL/GenBank/DDBJ databases">
        <title>Complete sequence of Pseudoxanthomonas suwonensis 11-1.</title>
        <authorList>
            <consortium name="US DOE Joint Genome Institute"/>
            <person name="Lucas S."/>
            <person name="Copeland A."/>
            <person name="Lapidus A."/>
            <person name="Cheng J.-F."/>
            <person name="Goodwin L."/>
            <person name="Pitluck S."/>
            <person name="Teshima H."/>
            <person name="Detter J.C."/>
            <person name="Han C."/>
            <person name="Tapia R."/>
            <person name="Land M."/>
            <person name="Hauser L."/>
            <person name="Kyrpides N."/>
            <person name="Ivanova N."/>
            <person name="Ovchinnikova G."/>
            <person name="Siebers A.K."/>
            <person name="Allgaier M."/>
            <person name="Thelen M.P."/>
            <person name="Hugenholtz P."/>
            <person name="Gladden J."/>
            <person name="Woyke T."/>
        </authorList>
    </citation>
    <scope>NUCLEOTIDE SEQUENCE [LARGE SCALE GENOMIC DNA]</scope>
    <source>
        <strain evidence="8">11-1</strain>
    </source>
</reference>
<dbReference type="EMBL" id="CP002446">
    <property type="protein sequence ID" value="ADV26576.1"/>
    <property type="molecule type" value="Genomic_DNA"/>
</dbReference>
<dbReference type="PANTHER" id="PTHR33146:SF26">
    <property type="entry name" value="ENDONUCLEASE 4"/>
    <property type="match status" value="1"/>
</dbReference>